<sequence length="82" mass="9217">MAETMQRPLPVQTRKVLEVLTDQFATPTAIARDACLPGRERTSAAERICEALERRGLAERGGSKQQPKWRRLPNSDIDTARV</sequence>
<dbReference type="EMBL" id="BJZU01000033">
    <property type="protein sequence ID" value="GEP04015.1"/>
    <property type="molecule type" value="Genomic_DNA"/>
</dbReference>
<dbReference type="OrthoDB" id="9897082at2"/>
<reference evidence="5" key="2">
    <citation type="journal article" date="2019" name="Int. J. Syst. Evol. Microbiol.">
        <title>The Global Catalogue of Microorganisms (GCM) 10K type strain sequencing project: providing services to taxonomists for standard genome sequencing and annotation.</title>
        <authorList>
            <consortium name="The Broad Institute Genomics Platform"/>
            <consortium name="The Broad Institute Genome Sequencing Center for Infectious Disease"/>
            <person name="Wu L."/>
            <person name="Ma J."/>
        </authorList>
    </citation>
    <scope>NUCLEOTIDE SEQUENCE [LARGE SCALE GENOMIC DNA]</scope>
    <source>
        <strain evidence="5">NBRC 107715</strain>
    </source>
</reference>
<reference evidence="2 4" key="3">
    <citation type="submission" date="2019-07" db="EMBL/GenBank/DDBJ databases">
        <title>Whole genome shotgun sequence of Methylobacterium oxalidis NBRC 107715.</title>
        <authorList>
            <person name="Hosoyama A."/>
            <person name="Uohara A."/>
            <person name="Ohji S."/>
            <person name="Ichikawa N."/>
        </authorList>
    </citation>
    <scope>NUCLEOTIDE SEQUENCE [LARGE SCALE GENOMIC DNA]</scope>
    <source>
        <strain evidence="2 4">NBRC 107715</strain>
    </source>
</reference>
<dbReference type="AlphaFoldDB" id="A0A512J236"/>
<feature type="region of interest" description="Disordered" evidence="1">
    <location>
        <begin position="56"/>
        <end position="82"/>
    </location>
</feature>
<evidence type="ECO:0008006" key="6">
    <source>
        <dbReference type="Google" id="ProtNLM"/>
    </source>
</evidence>
<dbReference type="Proteomes" id="UP000321960">
    <property type="component" value="Unassembled WGS sequence"/>
</dbReference>
<reference evidence="3" key="4">
    <citation type="submission" date="2023-01" db="EMBL/GenBank/DDBJ databases">
        <title>Draft genome sequence of Methylobacterium oxalidis strain NBRC 107715.</title>
        <authorList>
            <person name="Sun Q."/>
            <person name="Mori K."/>
        </authorList>
    </citation>
    <scope>NUCLEOTIDE SEQUENCE</scope>
    <source>
        <strain evidence="3">NBRC 107715</strain>
    </source>
</reference>
<evidence type="ECO:0000313" key="3">
    <source>
        <dbReference type="EMBL" id="GLS64046.1"/>
    </source>
</evidence>
<gene>
    <name evidence="3" type="ORF">GCM10007888_24270</name>
    <name evidence="2" type="ORF">MOX02_20530</name>
</gene>
<accession>A0A512J236</accession>
<protein>
    <recommendedName>
        <fullName evidence="6">LexA repressor DNA-binding domain-containing protein</fullName>
    </recommendedName>
</protein>
<evidence type="ECO:0000256" key="1">
    <source>
        <dbReference type="SAM" id="MobiDB-lite"/>
    </source>
</evidence>
<organism evidence="2 4">
    <name type="scientific">Methylobacterium oxalidis</name>
    <dbReference type="NCBI Taxonomy" id="944322"/>
    <lineage>
        <taxon>Bacteria</taxon>
        <taxon>Pseudomonadati</taxon>
        <taxon>Pseudomonadota</taxon>
        <taxon>Alphaproteobacteria</taxon>
        <taxon>Hyphomicrobiales</taxon>
        <taxon>Methylobacteriaceae</taxon>
        <taxon>Methylobacterium</taxon>
    </lineage>
</organism>
<reference evidence="3" key="1">
    <citation type="journal article" date="2014" name="Int. J. Syst. Evol. Microbiol.">
        <title>Complete genome of a new Firmicutes species belonging to the dominant human colonic microbiota ('Ruminococcus bicirculans') reveals two chromosomes and a selective capacity to utilize plant glucans.</title>
        <authorList>
            <consortium name="NISC Comparative Sequencing Program"/>
            <person name="Wegmann U."/>
            <person name="Louis P."/>
            <person name="Goesmann A."/>
            <person name="Henrissat B."/>
            <person name="Duncan S.H."/>
            <person name="Flint H.J."/>
        </authorList>
    </citation>
    <scope>NUCLEOTIDE SEQUENCE</scope>
    <source>
        <strain evidence="3">NBRC 107715</strain>
    </source>
</reference>
<evidence type="ECO:0000313" key="4">
    <source>
        <dbReference type="Proteomes" id="UP000321960"/>
    </source>
</evidence>
<evidence type="ECO:0000313" key="2">
    <source>
        <dbReference type="EMBL" id="GEP04015.1"/>
    </source>
</evidence>
<evidence type="ECO:0000313" key="5">
    <source>
        <dbReference type="Proteomes" id="UP001156856"/>
    </source>
</evidence>
<dbReference type="RefSeq" id="WP_147025671.1">
    <property type="nucleotide sequence ID" value="NZ_BJZU01000033.1"/>
</dbReference>
<dbReference type="Proteomes" id="UP001156856">
    <property type="component" value="Unassembled WGS sequence"/>
</dbReference>
<comment type="caution">
    <text evidence="2">The sequence shown here is derived from an EMBL/GenBank/DDBJ whole genome shotgun (WGS) entry which is preliminary data.</text>
</comment>
<dbReference type="EMBL" id="BSPK01000033">
    <property type="protein sequence ID" value="GLS64046.1"/>
    <property type="molecule type" value="Genomic_DNA"/>
</dbReference>
<keyword evidence="5" id="KW-1185">Reference proteome</keyword>
<name>A0A512J236_9HYPH</name>
<proteinExistence type="predicted"/>